<dbReference type="EMBL" id="MAMP01000012">
    <property type="protein sequence ID" value="OES45840.1"/>
    <property type="molecule type" value="Genomic_DNA"/>
</dbReference>
<proteinExistence type="predicted"/>
<sequence>MIQFDEAVLNTIADKLSDRISEQITSTVLKRLEAKLDSRGQLPPMLTKKQLREVLQIGETKATELMHRADFPVFREAGILIPTHQLFEWIDNNTRWVKENSKFFKDAM</sequence>
<reference evidence="1 2" key="1">
    <citation type="submission" date="2016-06" db="EMBL/GenBank/DDBJ databases">
        <title>Domibacillus iocasae genome sequencing.</title>
        <authorList>
            <person name="Verma A."/>
            <person name="Pal Y."/>
            <person name="Ojha A.K."/>
            <person name="Krishnamurthi S."/>
        </authorList>
    </citation>
    <scope>NUCLEOTIDE SEQUENCE [LARGE SCALE GENOMIC DNA]</scope>
    <source>
        <strain evidence="1 2">DSM 29979</strain>
    </source>
</reference>
<keyword evidence="2" id="KW-1185">Reference proteome</keyword>
<comment type="caution">
    <text evidence="1">The sequence shown here is derived from an EMBL/GenBank/DDBJ whole genome shotgun (WGS) entry which is preliminary data.</text>
</comment>
<dbReference type="OrthoDB" id="2614557at2"/>
<evidence type="ECO:0000313" key="1">
    <source>
        <dbReference type="EMBL" id="OES45840.1"/>
    </source>
</evidence>
<dbReference type="STRING" id="1714016.BA724_03290"/>
<dbReference type="Proteomes" id="UP000095658">
    <property type="component" value="Unassembled WGS sequence"/>
</dbReference>
<evidence type="ECO:0000313" key="2">
    <source>
        <dbReference type="Proteomes" id="UP000095658"/>
    </source>
</evidence>
<gene>
    <name evidence="1" type="ORF">BA724_03290</name>
</gene>
<organism evidence="1 2">
    <name type="scientific">Domibacillus iocasae</name>
    <dbReference type="NCBI Taxonomy" id="1714016"/>
    <lineage>
        <taxon>Bacteria</taxon>
        <taxon>Bacillati</taxon>
        <taxon>Bacillota</taxon>
        <taxon>Bacilli</taxon>
        <taxon>Bacillales</taxon>
        <taxon>Bacillaceae</taxon>
        <taxon>Domibacillus</taxon>
    </lineage>
</organism>
<protein>
    <recommendedName>
        <fullName evidence="3">Helix-turn-helix domain-containing protein</fullName>
    </recommendedName>
</protein>
<name>A0A1E7DRZ1_9BACI</name>
<dbReference type="AlphaFoldDB" id="A0A1E7DRZ1"/>
<evidence type="ECO:0008006" key="3">
    <source>
        <dbReference type="Google" id="ProtNLM"/>
    </source>
</evidence>
<accession>A0A1E7DRZ1</accession>
<dbReference type="RefSeq" id="WP_069937837.1">
    <property type="nucleotide sequence ID" value="NZ_MAMP01000012.1"/>
</dbReference>